<dbReference type="InterPro" id="IPR038390">
    <property type="entry name" value="Metal_Tscrpt_repr_sf"/>
</dbReference>
<dbReference type="Gene3D" id="1.20.58.1000">
    <property type="entry name" value="Metal-sensitive repressor, helix protomer"/>
    <property type="match status" value="1"/>
</dbReference>
<name>A0ABN0RGM9_9LIST</name>
<dbReference type="PANTHER" id="PTHR33677:SF3">
    <property type="entry name" value="COPPER-SENSING TRANSCRIPTIONAL REPRESSOR RICR"/>
    <property type="match status" value="1"/>
</dbReference>
<comment type="caution">
    <text evidence="1">The sequence shown here is derived from an EMBL/GenBank/DDBJ whole genome shotgun (WGS) entry which is preliminary data.</text>
</comment>
<proteinExistence type="predicted"/>
<dbReference type="InterPro" id="IPR003735">
    <property type="entry name" value="Metal_Tscrpt_repr"/>
</dbReference>
<dbReference type="Proteomes" id="UP000019249">
    <property type="component" value="Unassembled WGS sequence"/>
</dbReference>
<dbReference type="Pfam" id="PF02583">
    <property type="entry name" value="Trns_repr_metal"/>
    <property type="match status" value="1"/>
</dbReference>
<evidence type="ECO:0000313" key="2">
    <source>
        <dbReference type="Proteomes" id="UP000019249"/>
    </source>
</evidence>
<keyword evidence="2" id="KW-1185">Reference proteome</keyword>
<reference evidence="1 2" key="1">
    <citation type="journal article" date="2014" name="Int. J. Syst. Evol. Microbiol.">
        <title>Listeria floridensis sp. nov., Listeria aquatica sp. nov., Listeria cornellensis sp. nov., Listeria riparia sp. nov. and Listeria grandensis sp. nov., from agricultural and natural environments.</title>
        <authorList>
            <person name="den Bakker H.C."/>
            <person name="Warchocki S."/>
            <person name="Wright E.M."/>
            <person name="Allred A.F."/>
            <person name="Ahlstrom C."/>
            <person name="Manuel C.S."/>
            <person name="Stasiewicz M.J."/>
            <person name="Burrell A."/>
            <person name="Roof S."/>
            <person name="Strawn L."/>
            <person name="Fortes E.D."/>
            <person name="Nightingale K.K."/>
            <person name="Kephart D."/>
            <person name="Wiedmann M."/>
        </authorList>
    </citation>
    <scope>NUCLEOTIDE SEQUENCE [LARGE SCALE GENOMIC DNA]</scope>
    <source>
        <strain evidence="1 2">FSL S10-1187</strain>
    </source>
</reference>
<gene>
    <name evidence="1" type="ORF">MFLO_05345</name>
</gene>
<protein>
    <submittedName>
        <fullName evidence="1">Uncharacterized protein</fullName>
    </submittedName>
</protein>
<organism evidence="1 2">
    <name type="scientific">Listeria floridensis FSL S10-1187</name>
    <dbReference type="NCBI Taxonomy" id="1265817"/>
    <lineage>
        <taxon>Bacteria</taxon>
        <taxon>Bacillati</taxon>
        <taxon>Bacillota</taxon>
        <taxon>Bacilli</taxon>
        <taxon>Bacillales</taxon>
        <taxon>Listeriaceae</taxon>
        <taxon>Listeria</taxon>
    </lineage>
</organism>
<accession>A0ABN0RGM9</accession>
<dbReference type="PANTHER" id="PTHR33677">
    <property type="entry name" value="TRANSCRIPTIONAL REPRESSOR FRMR-RELATED"/>
    <property type="match status" value="1"/>
</dbReference>
<evidence type="ECO:0000313" key="1">
    <source>
        <dbReference type="EMBL" id="EUJ33012.1"/>
    </source>
</evidence>
<sequence length="81" mass="9017">MTEKTKGNKNILNRLRRVEGQVRGIQQMIEADRKTTDILIQITAARSALKNVGIALVEGEADKDDVSAEMRELIRKIANGL</sequence>
<dbReference type="CDD" id="cd10148">
    <property type="entry name" value="CsoR-like_DUF156"/>
    <property type="match status" value="1"/>
</dbReference>
<dbReference type="RefSeq" id="WP_036096739.1">
    <property type="nucleotide sequence ID" value="NZ_AODF01000008.1"/>
</dbReference>
<dbReference type="EMBL" id="AODF01000008">
    <property type="protein sequence ID" value="EUJ33012.1"/>
    <property type="molecule type" value="Genomic_DNA"/>
</dbReference>